<sequence length="367" mass="38754">MPRTATIVATGRYLPERLVTNDELRARFEPLGKGHVIDKLEAGSGIRQRWYAPDDWATSDLALRAARQALERAGRGPGEVDLILLGTDTPDQITPATSVILQAKLGAHQAGTFDIGCACASFPTALATANGLIATQPELRSVLVVGAYLMQRLADPEDPMVFFYGDGAGAAVVEPAETGGVIASAFLADGRYAERWGIPAGGTAEPASIEAVRAGRTRVQLNGRYPPEINDEGWPEVMRRLGRRGGFDPASVDLAVFTQVNAGSIETVCTRLGLPLERAPRVMDRYGYTGSACVPIALDDALERGLAGPGDLITLVGSGVGYNMAGVALRLDARLIRPQPWLGDTGRLGLDGRTHHGGAHGGAEEPT</sequence>
<dbReference type="InterPro" id="IPR013747">
    <property type="entry name" value="ACP_syn_III_C"/>
</dbReference>
<dbReference type="Gene3D" id="3.40.47.10">
    <property type="match status" value="1"/>
</dbReference>
<dbReference type="PANTHER" id="PTHR34069">
    <property type="entry name" value="3-OXOACYL-[ACYL-CARRIER-PROTEIN] SYNTHASE 3"/>
    <property type="match status" value="1"/>
</dbReference>
<dbReference type="AlphaFoldDB" id="A0A2U2MZH7"/>
<dbReference type="GO" id="GO:0044550">
    <property type="term" value="P:secondary metabolite biosynthetic process"/>
    <property type="evidence" value="ECO:0007669"/>
    <property type="project" value="TreeGrafter"/>
</dbReference>
<dbReference type="PANTHER" id="PTHR34069:SF2">
    <property type="entry name" value="BETA-KETOACYL-[ACYL-CARRIER-PROTEIN] SYNTHASE III"/>
    <property type="match status" value="1"/>
</dbReference>
<dbReference type="SUPFAM" id="SSF53901">
    <property type="entry name" value="Thiolase-like"/>
    <property type="match status" value="1"/>
</dbReference>
<dbReference type="Pfam" id="PF08545">
    <property type="entry name" value="ACP_syn_III"/>
    <property type="match status" value="1"/>
</dbReference>
<dbReference type="CDD" id="cd00830">
    <property type="entry name" value="KAS_III"/>
    <property type="match status" value="1"/>
</dbReference>
<dbReference type="RefSeq" id="WP_109679237.1">
    <property type="nucleotide sequence ID" value="NZ_CP086615.1"/>
</dbReference>
<keyword evidence="7" id="KW-1185">Reference proteome</keyword>
<dbReference type="EMBL" id="QFFI01000021">
    <property type="protein sequence ID" value="PWG62203.1"/>
    <property type="molecule type" value="Genomic_DNA"/>
</dbReference>
<dbReference type="InterPro" id="IPR013751">
    <property type="entry name" value="ACP_syn_III_N"/>
</dbReference>
<dbReference type="GO" id="GO:0004315">
    <property type="term" value="F:3-oxoacyl-[acyl-carrier-protein] synthase activity"/>
    <property type="evidence" value="ECO:0007669"/>
    <property type="project" value="InterPro"/>
</dbReference>
<dbReference type="GO" id="GO:0006633">
    <property type="term" value="P:fatty acid biosynthetic process"/>
    <property type="evidence" value="ECO:0007669"/>
    <property type="project" value="InterPro"/>
</dbReference>
<evidence type="ECO:0000256" key="2">
    <source>
        <dbReference type="ARBA" id="ARBA00023315"/>
    </source>
</evidence>
<evidence type="ECO:0000313" key="7">
    <source>
        <dbReference type="Proteomes" id="UP000245474"/>
    </source>
</evidence>
<proteinExistence type="predicted"/>
<dbReference type="Pfam" id="PF08541">
    <property type="entry name" value="ACP_syn_III_C"/>
    <property type="match status" value="1"/>
</dbReference>
<accession>A0A2U2MZH7</accession>
<evidence type="ECO:0000259" key="5">
    <source>
        <dbReference type="Pfam" id="PF08545"/>
    </source>
</evidence>
<organism evidence="6 7">
    <name type="scientific">Sediminicurvatus halobius</name>
    <dbReference type="NCBI Taxonomy" id="2182432"/>
    <lineage>
        <taxon>Bacteria</taxon>
        <taxon>Pseudomonadati</taxon>
        <taxon>Pseudomonadota</taxon>
        <taxon>Gammaproteobacteria</taxon>
        <taxon>Chromatiales</taxon>
        <taxon>Ectothiorhodospiraceae</taxon>
        <taxon>Sediminicurvatus</taxon>
    </lineage>
</organism>
<keyword evidence="2" id="KW-0012">Acyltransferase</keyword>
<protein>
    <submittedName>
        <fullName evidence="6">Ketoacyl-ACP synthase III</fullName>
    </submittedName>
</protein>
<dbReference type="InterPro" id="IPR016039">
    <property type="entry name" value="Thiolase-like"/>
</dbReference>
<evidence type="ECO:0000313" key="6">
    <source>
        <dbReference type="EMBL" id="PWG62203.1"/>
    </source>
</evidence>
<evidence type="ECO:0000256" key="3">
    <source>
        <dbReference type="SAM" id="MobiDB-lite"/>
    </source>
</evidence>
<feature type="domain" description="Beta-ketoacyl-[acyl-carrier-protein] synthase III C-terminal" evidence="4">
    <location>
        <begin position="246"/>
        <end position="330"/>
    </location>
</feature>
<reference evidence="6 7" key="1">
    <citation type="submission" date="2018-05" db="EMBL/GenBank/DDBJ databases">
        <title>Spiribacter halobius sp. nov., a moderately halophilic bacterium isolated from marine solar saltern.</title>
        <authorList>
            <person name="Zheng W.-S."/>
            <person name="Lu D.-C."/>
            <person name="Du Z.-J."/>
        </authorList>
    </citation>
    <scope>NUCLEOTIDE SEQUENCE [LARGE SCALE GENOMIC DNA]</scope>
    <source>
        <strain evidence="6 7">E85</strain>
    </source>
</reference>
<name>A0A2U2MZH7_9GAMM</name>
<comment type="caution">
    <text evidence="6">The sequence shown here is derived from an EMBL/GenBank/DDBJ whole genome shotgun (WGS) entry which is preliminary data.</text>
</comment>
<feature type="domain" description="Beta-ketoacyl-[acyl-carrier-protein] synthase III N-terminal" evidence="5">
    <location>
        <begin position="113"/>
        <end position="190"/>
    </location>
</feature>
<keyword evidence="1" id="KW-0808">Transferase</keyword>
<feature type="region of interest" description="Disordered" evidence="3">
    <location>
        <begin position="346"/>
        <end position="367"/>
    </location>
</feature>
<evidence type="ECO:0000259" key="4">
    <source>
        <dbReference type="Pfam" id="PF08541"/>
    </source>
</evidence>
<dbReference type="OrthoDB" id="9815506at2"/>
<evidence type="ECO:0000256" key="1">
    <source>
        <dbReference type="ARBA" id="ARBA00022679"/>
    </source>
</evidence>
<dbReference type="Proteomes" id="UP000245474">
    <property type="component" value="Unassembled WGS sequence"/>
</dbReference>
<gene>
    <name evidence="6" type="ORF">DEM34_12910</name>
</gene>